<dbReference type="PANTHER" id="PTHR47990">
    <property type="entry name" value="2-OXOGLUTARATE (2OG) AND FE(II)-DEPENDENT OXYGENASE SUPERFAMILY PROTEIN-RELATED"/>
    <property type="match status" value="1"/>
</dbReference>
<dbReference type="EMBL" id="JACTNZ010000006">
    <property type="protein sequence ID" value="KAG5545956.1"/>
    <property type="molecule type" value="Genomic_DNA"/>
</dbReference>
<name>A0AAV6K0J8_9ERIC</name>
<protein>
    <recommendedName>
        <fullName evidence="1">Isopenicillin N synthase-like Fe(2+) 2OG dioxygenase domain-containing protein</fullName>
    </recommendedName>
</protein>
<dbReference type="InterPro" id="IPR044861">
    <property type="entry name" value="IPNS-like_FE2OG_OXY"/>
</dbReference>
<accession>A0AAV6K0J8</accession>
<proteinExistence type="predicted"/>
<sequence length="194" mass="21090">MWGVGVFQDHKSWYFAGVDGEMKAVSRSLLDLPVEIKMRNSNPVQGKGYTPPNMASPVFEGLGCYDMAVPGNLDQFLDQLCVSDPHQRINKYNYTPEYVGSTGAILHTDPGFLTILQDDEIIGGLEAVDKETGEYISVEPMPGSLVVNLGDLAAEKGLAALEEEENADVEDSRATLTNGKRVVGRKLQNSALVL</sequence>
<evidence type="ECO:0000313" key="2">
    <source>
        <dbReference type="EMBL" id="KAG5545956.1"/>
    </source>
</evidence>
<evidence type="ECO:0000313" key="3">
    <source>
        <dbReference type="Proteomes" id="UP000823749"/>
    </source>
</evidence>
<dbReference type="SUPFAM" id="SSF51197">
    <property type="entry name" value="Clavaminate synthase-like"/>
    <property type="match status" value="1"/>
</dbReference>
<dbReference type="Pfam" id="PF03171">
    <property type="entry name" value="2OG-FeII_Oxy"/>
    <property type="match status" value="1"/>
</dbReference>
<comment type="caution">
    <text evidence="2">The sequence shown here is derived from an EMBL/GenBank/DDBJ whole genome shotgun (WGS) entry which is preliminary data.</text>
</comment>
<organism evidence="2 3">
    <name type="scientific">Rhododendron griersonianum</name>
    <dbReference type="NCBI Taxonomy" id="479676"/>
    <lineage>
        <taxon>Eukaryota</taxon>
        <taxon>Viridiplantae</taxon>
        <taxon>Streptophyta</taxon>
        <taxon>Embryophyta</taxon>
        <taxon>Tracheophyta</taxon>
        <taxon>Spermatophyta</taxon>
        <taxon>Magnoliopsida</taxon>
        <taxon>eudicotyledons</taxon>
        <taxon>Gunneridae</taxon>
        <taxon>Pentapetalae</taxon>
        <taxon>asterids</taxon>
        <taxon>Ericales</taxon>
        <taxon>Ericaceae</taxon>
        <taxon>Ericoideae</taxon>
        <taxon>Rhodoreae</taxon>
        <taxon>Rhododendron</taxon>
    </lineage>
</organism>
<dbReference type="AlphaFoldDB" id="A0AAV6K0J8"/>
<dbReference type="InterPro" id="IPR050231">
    <property type="entry name" value="Iron_ascorbate_oxido_reductase"/>
</dbReference>
<gene>
    <name evidence="2" type="ORF">RHGRI_018201</name>
</gene>
<feature type="domain" description="Isopenicillin N synthase-like Fe(2+) 2OG dioxygenase" evidence="1">
    <location>
        <begin position="84"/>
        <end position="152"/>
    </location>
</feature>
<reference evidence="2 3" key="1">
    <citation type="submission" date="2020-08" db="EMBL/GenBank/DDBJ databases">
        <title>Plant Genome Project.</title>
        <authorList>
            <person name="Zhang R.-G."/>
        </authorList>
    </citation>
    <scope>NUCLEOTIDE SEQUENCE [LARGE SCALE GENOMIC DNA]</scope>
    <source>
        <strain evidence="2">WSP0</strain>
        <tissue evidence="2">Leaf</tissue>
    </source>
</reference>
<evidence type="ECO:0000259" key="1">
    <source>
        <dbReference type="Pfam" id="PF03171"/>
    </source>
</evidence>
<dbReference type="Gene3D" id="2.60.120.330">
    <property type="entry name" value="B-lactam Antibiotic, Isopenicillin N Synthase, Chain"/>
    <property type="match status" value="1"/>
</dbReference>
<dbReference type="InterPro" id="IPR027443">
    <property type="entry name" value="IPNS-like_sf"/>
</dbReference>
<keyword evidence="3" id="KW-1185">Reference proteome</keyword>
<dbReference type="Proteomes" id="UP000823749">
    <property type="component" value="Chromosome 6"/>
</dbReference>